<name>G0HRX5_HALHT</name>
<evidence type="ECO:0000259" key="1">
    <source>
        <dbReference type="Pfam" id="PF01408"/>
    </source>
</evidence>
<dbReference type="PANTHER" id="PTHR43249:SF1">
    <property type="entry name" value="D-GLUCOSIDE 3-DEHYDROGENASE"/>
    <property type="match status" value="1"/>
</dbReference>
<evidence type="ECO:0000313" key="3">
    <source>
        <dbReference type="EMBL" id="AEM57158.1"/>
    </source>
</evidence>
<dbReference type="PANTHER" id="PTHR43249">
    <property type="entry name" value="UDP-N-ACETYL-2-AMINO-2-DEOXY-D-GLUCURONATE OXIDASE"/>
    <property type="match status" value="1"/>
</dbReference>
<dbReference type="InterPro" id="IPR052515">
    <property type="entry name" value="Gfo/Idh/MocA_Oxidoreductase"/>
</dbReference>
<dbReference type="KEGG" id="hhi:HAH_1551"/>
<dbReference type="Gene3D" id="3.40.50.720">
    <property type="entry name" value="NAD(P)-binding Rossmann-like Domain"/>
    <property type="match status" value="1"/>
</dbReference>
<dbReference type="Proteomes" id="UP000005629">
    <property type="component" value="Chromosome I"/>
</dbReference>
<dbReference type="eggNOG" id="arCOG01622">
    <property type="taxonomic scope" value="Archaea"/>
</dbReference>
<dbReference type="InterPro" id="IPR055170">
    <property type="entry name" value="GFO_IDH_MocA-like_dom"/>
</dbReference>
<dbReference type="STRING" id="634497.HAH_1551"/>
<reference evidence="3 4" key="1">
    <citation type="journal article" date="2011" name="J. Bacteriol.">
        <title>Complete genome sequence of Haloarcula hispanica, a model haloarchaeon for studying genetics, metabolism, and virus-host interaction.</title>
        <authorList>
            <person name="Liu H."/>
            <person name="Wu Z."/>
            <person name="Li M."/>
            <person name="Zhang F."/>
            <person name="Zheng H."/>
            <person name="Han J."/>
            <person name="Liu J."/>
            <person name="Zhou J."/>
            <person name="Wang S."/>
            <person name="Xiang H."/>
        </authorList>
    </citation>
    <scope>NUCLEOTIDE SEQUENCE [LARGE SCALE GENOMIC DNA]</scope>
    <source>
        <strain evidence="4">ATCC 33960 / DSM 4426 / JCM 8911 / NBRC 102182 / NCIMB 2187 / VKM B-1755</strain>
    </source>
</reference>
<dbReference type="SUPFAM" id="SSF55347">
    <property type="entry name" value="Glyceraldehyde-3-phosphate dehydrogenase-like, C-terminal domain"/>
    <property type="match status" value="1"/>
</dbReference>
<feature type="domain" description="Gfo/Idh/MocA-like oxidoreductase N-terminal" evidence="1">
    <location>
        <begin position="11"/>
        <end position="128"/>
    </location>
</feature>
<sequence length="364" mass="39346">MQTSRDMTETVRIGIIGLGNIADIHCTNLRQLDQPVSIAAGVDVDADARRRFAETYDAAVYEEAAAMFETVDAVLVTTPNKFHEQYVVAALEAGLDVLVEKPLAHTLESAERIAAAADAADGFCMVGFHNRFADPVQTLVGYRDAGDIGEVSHIEANYIRRRGVPGRGSWFTRSDVAGGGSLIDIGAHAIDLALHVADHPEVVEVSGDTRAQFGVDEEYAYVEMWGEDHGAAEFSVDDSASAFIRCGDGTTISLEVAWATNRPDSQEYYVRGTGAGAKLDLADQSLTLFETADTGRMHHRTTDIETQRSDPQHREQARFVSAVRDGTPPSANTVEQALRVQRVMDGIYRSSETGTAVSVGEAEP</sequence>
<evidence type="ECO:0000259" key="2">
    <source>
        <dbReference type="Pfam" id="PF22725"/>
    </source>
</evidence>
<dbReference type="Pfam" id="PF22725">
    <property type="entry name" value="GFO_IDH_MocA_C3"/>
    <property type="match status" value="1"/>
</dbReference>
<dbReference type="HOGENOM" id="CLU_023194_1_4_2"/>
<dbReference type="Gene3D" id="3.30.360.10">
    <property type="entry name" value="Dihydrodipicolinate Reductase, domain 2"/>
    <property type="match status" value="1"/>
</dbReference>
<organism evidence="3 4">
    <name type="scientific">Haloarcula hispanica (strain ATCC 33960 / DSM 4426 / JCM 8911 / NBRC 102182 / NCIMB 2187 / VKM B-1755)</name>
    <dbReference type="NCBI Taxonomy" id="634497"/>
    <lineage>
        <taxon>Archaea</taxon>
        <taxon>Methanobacteriati</taxon>
        <taxon>Methanobacteriota</taxon>
        <taxon>Stenosarchaea group</taxon>
        <taxon>Halobacteria</taxon>
        <taxon>Halobacteriales</taxon>
        <taxon>Haloarculaceae</taxon>
        <taxon>Haloarcula</taxon>
    </lineage>
</organism>
<dbReference type="InterPro" id="IPR036291">
    <property type="entry name" value="NAD(P)-bd_dom_sf"/>
</dbReference>
<proteinExistence type="predicted"/>
<feature type="domain" description="GFO/IDH/MocA-like oxidoreductase" evidence="2">
    <location>
        <begin position="143"/>
        <end position="275"/>
    </location>
</feature>
<gene>
    <name evidence="3" type="primary">mviM2</name>
    <name evidence="3" type="ordered locus">HAH_1551</name>
</gene>
<evidence type="ECO:0000313" key="4">
    <source>
        <dbReference type="Proteomes" id="UP000005629"/>
    </source>
</evidence>
<dbReference type="EMBL" id="CP002921">
    <property type="protein sequence ID" value="AEM57158.1"/>
    <property type="molecule type" value="Genomic_DNA"/>
</dbReference>
<dbReference type="Pfam" id="PF01408">
    <property type="entry name" value="GFO_IDH_MocA"/>
    <property type="match status" value="1"/>
</dbReference>
<dbReference type="SUPFAM" id="SSF51735">
    <property type="entry name" value="NAD(P)-binding Rossmann-fold domains"/>
    <property type="match status" value="1"/>
</dbReference>
<accession>G0HRX5</accession>
<dbReference type="GO" id="GO:0000166">
    <property type="term" value="F:nucleotide binding"/>
    <property type="evidence" value="ECO:0007669"/>
    <property type="project" value="InterPro"/>
</dbReference>
<protein>
    <submittedName>
        <fullName evidence="3">Oxidoreductase</fullName>
    </submittedName>
</protein>
<dbReference type="InterPro" id="IPR000683">
    <property type="entry name" value="Gfo/Idh/MocA-like_OxRdtase_N"/>
</dbReference>
<dbReference type="AlphaFoldDB" id="G0HRX5"/>